<keyword evidence="2" id="KW-1185">Reference proteome</keyword>
<accession>A0A2S5T897</accession>
<dbReference type="Proteomes" id="UP000239406">
    <property type="component" value="Unassembled WGS sequence"/>
</dbReference>
<dbReference type="EMBL" id="PSNY01000002">
    <property type="protein sequence ID" value="PPE71189.1"/>
    <property type="molecule type" value="Genomic_DNA"/>
</dbReference>
<dbReference type="AlphaFoldDB" id="A0A2S5T897"/>
<evidence type="ECO:0000313" key="2">
    <source>
        <dbReference type="Proteomes" id="UP000239406"/>
    </source>
</evidence>
<comment type="caution">
    <text evidence="1">The sequence shown here is derived from an EMBL/GenBank/DDBJ whole genome shotgun (WGS) entry which is preliminary data.</text>
</comment>
<organism evidence="1 2">
    <name type="scientific">Caldimonas thermodepolymerans</name>
    <dbReference type="NCBI Taxonomy" id="215580"/>
    <lineage>
        <taxon>Bacteria</taxon>
        <taxon>Pseudomonadati</taxon>
        <taxon>Pseudomonadota</taxon>
        <taxon>Betaproteobacteria</taxon>
        <taxon>Burkholderiales</taxon>
        <taxon>Sphaerotilaceae</taxon>
        <taxon>Caldimonas</taxon>
    </lineage>
</organism>
<name>A0A2S5T897_9BURK</name>
<proteinExistence type="predicted"/>
<sequence length="83" mass="9502">MCFAESFGILRPLACDFKITSLVFEPSPMEARTMSQQQQDMFGSSGEEGEVIYTMTIRLKSGKVIRRPNGRPFRIVVRRKSKQ</sequence>
<gene>
    <name evidence="1" type="ORF">C1702_01840</name>
</gene>
<evidence type="ECO:0000313" key="1">
    <source>
        <dbReference type="EMBL" id="PPE71189.1"/>
    </source>
</evidence>
<reference evidence="1 2" key="1">
    <citation type="submission" date="2018-02" db="EMBL/GenBank/DDBJ databases">
        <title>Reclassifiation of [Polyangium] brachysporum DSM 7029 as Guopingzhaonella breviflexa gen. nov., sp. nov., a member of the family Comamonadaceae.</title>
        <authorList>
            <person name="Tang B."/>
        </authorList>
    </citation>
    <scope>NUCLEOTIDE SEQUENCE [LARGE SCALE GENOMIC DNA]</scope>
    <source>
        <strain evidence="1 2">DSM 15344</strain>
    </source>
</reference>
<protein>
    <submittedName>
        <fullName evidence="1">Uncharacterized protein</fullName>
    </submittedName>
</protein>